<name>A0ACB0MFG2_TRIPR</name>
<organism evidence="1 2">
    <name type="scientific">Trifolium pratense</name>
    <name type="common">Red clover</name>
    <dbReference type="NCBI Taxonomy" id="57577"/>
    <lineage>
        <taxon>Eukaryota</taxon>
        <taxon>Viridiplantae</taxon>
        <taxon>Streptophyta</taxon>
        <taxon>Embryophyta</taxon>
        <taxon>Tracheophyta</taxon>
        <taxon>Spermatophyta</taxon>
        <taxon>Magnoliopsida</taxon>
        <taxon>eudicotyledons</taxon>
        <taxon>Gunneridae</taxon>
        <taxon>Pentapetalae</taxon>
        <taxon>rosids</taxon>
        <taxon>fabids</taxon>
        <taxon>Fabales</taxon>
        <taxon>Fabaceae</taxon>
        <taxon>Papilionoideae</taxon>
        <taxon>50 kb inversion clade</taxon>
        <taxon>NPAAA clade</taxon>
        <taxon>Hologalegina</taxon>
        <taxon>IRL clade</taxon>
        <taxon>Trifolieae</taxon>
        <taxon>Trifolium</taxon>
    </lineage>
</organism>
<proteinExistence type="predicted"/>
<protein>
    <submittedName>
        <fullName evidence="1">Uncharacterized protein</fullName>
    </submittedName>
</protein>
<evidence type="ECO:0000313" key="1">
    <source>
        <dbReference type="EMBL" id="CAJ2679713.1"/>
    </source>
</evidence>
<dbReference type="EMBL" id="CASHSV030000823">
    <property type="protein sequence ID" value="CAJ2679713.1"/>
    <property type="molecule type" value="Genomic_DNA"/>
</dbReference>
<keyword evidence="2" id="KW-1185">Reference proteome</keyword>
<sequence>MDRLLILRNDVKHEKEVQQVKINILKLSNLYYKVLDAHKKGGGKVGSILHYIITFTITMMTFVYFE</sequence>
<comment type="caution">
    <text evidence="1">The sequence shown here is derived from an EMBL/GenBank/DDBJ whole genome shotgun (WGS) entry which is preliminary data.</text>
</comment>
<gene>
    <name evidence="1" type="ORF">MILVUS5_LOCUS41751</name>
</gene>
<evidence type="ECO:0000313" key="2">
    <source>
        <dbReference type="Proteomes" id="UP001177021"/>
    </source>
</evidence>
<accession>A0ACB0MFG2</accession>
<reference evidence="1" key="1">
    <citation type="submission" date="2023-10" db="EMBL/GenBank/DDBJ databases">
        <authorList>
            <person name="Rodriguez Cubillos JULIANA M."/>
            <person name="De Vega J."/>
        </authorList>
    </citation>
    <scope>NUCLEOTIDE SEQUENCE</scope>
</reference>
<dbReference type="Proteomes" id="UP001177021">
    <property type="component" value="Unassembled WGS sequence"/>
</dbReference>